<evidence type="ECO:0000259" key="7">
    <source>
        <dbReference type="Pfam" id="PF01979"/>
    </source>
</evidence>
<dbReference type="InterPro" id="IPR006679">
    <property type="entry name" value="Adenine_deam"/>
</dbReference>
<keyword evidence="3 6" id="KW-0378">Hydrolase</keyword>
<evidence type="ECO:0000256" key="5">
    <source>
        <dbReference type="ARBA" id="ARBA00047720"/>
    </source>
</evidence>
<accession>A0A3A9JCG4</accession>
<reference evidence="9 12" key="1">
    <citation type="submission" date="2018-09" db="EMBL/GenBank/DDBJ databases">
        <title>Roseomonas sp. nov., isolated from feces of Tibetan antelopes in the Qinghai-Tibet plateau, China.</title>
        <authorList>
            <person name="Tian Z."/>
        </authorList>
    </citation>
    <scope>NUCLEOTIDE SEQUENCE [LARGE SCALE GENOMIC DNA]</scope>
    <source>
        <strain evidence="10 11">Z23</strain>
        <strain evidence="9 12">Z24</strain>
    </source>
</reference>
<dbReference type="EMBL" id="RAQU01000053">
    <property type="protein sequence ID" value="RKK04182.1"/>
    <property type="molecule type" value="Genomic_DNA"/>
</dbReference>
<dbReference type="OrthoDB" id="9775607at2"/>
<evidence type="ECO:0000256" key="2">
    <source>
        <dbReference type="ARBA" id="ARBA00012782"/>
    </source>
</evidence>
<dbReference type="HAMAP" id="MF_01518">
    <property type="entry name" value="Adenine_deamin"/>
    <property type="match status" value="1"/>
</dbReference>
<comment type="caution">
    <text evidence="9">The sequence shown here is derived from an EMBL/GenBank/DDBJ whole genome shotgun (WGS) entry which is preliminary data.</text>
</comment>
<dbReference type="Proteomes" id="UP000278036">
    <property type="component" value="Unassembled WGS sequence"/>
</dbReference>
<evidence type="ECO:0000313" key="11">
    <source>
        <dbReference type="Proteomes" id="UP000274097"/>
    </source>
</evidence>
<dbReference type="PANTHER" id="PTHR11113">
    <property type="entry name" value="N-ACETYLGLUCOSAMINE-6-PHOSPHATE DEACETYLASE"/>
    <property type="match status" value="1"/>
</dbReference>
<sequence>MSREPHDLHERALRDRAVRAARGQAPFDVLITGATLADMATGELRPADIGLVGPLVASVHAPGTRADAASVLDAAGLIAAPGLIDAHMHIESSMVTPRRYAEAVVPAGTTTVCWDPHELGNVSGLPGVRWAVEAMRGLPLRALVLAPSCVPSAPGLERAGADFGPAKLEEMLSWPEVAGVAEVMDMRGVLDRSPRMAGIVGAGLDAEKLVCGHARSLTGPDLQAFASAGIGSDHEVVSAEDLLEKLRAGFTVELRGSHDYLLPDAVKALATLPHLPQTLVLCTDDVFPDDLAEKGGMIDLLRRLVRYGMPPMQALRAATLHAATRINRPDLGLIAPGRRADLMLLDGLETLGVAHVFASGQHVAEAGRLRAPLPPEHPAGPLRNTMKLAPLAAEDFLIRAPGPRATLRTAVNPRFTQWGQAEVAVVDGIAQLPEDGILMAVIHRHGLAPATPVLGVLQGWSRWRGALATTVAHDSHNLCVFGRGPEDLAAAANAVIAAGGGMAVAQGGAVTALLPLPICGLVSDAPVEEVAEAFRALKAAADGIADWKPPYLVFKAIVGASLACNAGPHVTDLGVADGATGELIPAALVEA</sequence>
<evidence type="ECO:0000256" key="1">
    <source>
        <dbReference type="ARBA" id="ARBA00006773"/>
    </source>
</evidence>
<keyword evidence="4 6" id="KW-0464">Manganese</keyword>
<dbReference type="Gene3D" id="3.20.20.140">
    <property type="entry name" value="Metal-dependent hydrolases"/>
    <property type="match status" value="1"/>
</dbReference>
<dbReference type="Gene3D" id="2.30.40.10">
    <property type="entry name" value="Urease, subunit C, domain 1"/>
    <property type="match status" value="1"/>
</dbReference>
<protein>
    <recommendedName>
        <fullName evidence="2 6">Adenine deaminase</fullName>
        <shortName evidence="6">Adenase</shortName>
        <shortName evidence="6">Adenine aminase</shortName>
        <ecNumber evidence="2 6">3.5.4.2</ecNumber>
    </recommendedName>
</protein>
<dbReference type="InterPro" id="IPR006680">
    <property type="entry name" value="Amidohydro-rel"/>
</dbReference>
<evidence type="ECO:0000313" key="12">
    <source>
        <dbReference type="Proteomes" id="UP000278036"/>
    </source>
</evidence>
<dbReference type="FunCoup" id="A0A3A9JCG4">
    <property type="interactions" value="137"/>
</dbReference>
<dbReference type="EMBL" id="RFLX01000001">
    <property type="protein sequence ID" value="RMI27256.1"/>
    <property type="molecule type" value="Genomic_DNA"/>
</dbReference>
<dbReference type="AlphaFoldDB" id="A0A3A9JCG4"/>
<organism evidence="9 12">
    <name type="scientific">Teichococcus wenyumeiae</name>
    <dbReference type="NCBI Taxonomy" id="2478470"/>
    <lineage>
        <taxon>Bacteria</taxon>
        <taxon>Pseudomonadati</taxon>
        <taxon>Pseudomonadota</taxon>
        <taxon>Alphaproteobacteria</taxon>
        <taxon>Acetobacterales</taxon>
        <taxon>Roseomonadaceae</taxon>
        <taxon>Roseomonas</taxon>
    </lineage>
</organism>
<evidence type="ECO:0000259" key="8">
    <source>
        <dbReference type="Pfam" id="PF13382"/>
    </source>
</evidence>
<dbReference type="GO" id="GO:0006146">
    <property type="term" value="P:adenine catabolic process"/>
    <property type="evidence" value="ECO:0007669"/>
    <property type="project" value="InterPro"/>
</dbReference>
<evidence type="ECO:0000256" key="6">
    <source>
        <dbReference type="HAMAP-Rule" id="MF_01518"/>
    </source>
</evidence>
<proteinExistence type="inferred from homology"/>
<gene>
    <name evidence="6" type="primary">ade</name>
    <name evidence="9" type="ORF">D6Z83_10710</name>
    <name evidence="10" type="ORF">EBE87_02495</name>
</gene>
<dbReference type="InterPro" id="IPR011059">
    <property type="entry name" value="Metal-dep_hydrolase_composite"/>
</dbReference>
<dbReference type="PANTHER" id="PTHR11113:SF2">
    <property type="entry name" value="ADENINE DEAMINASE"/>
    <property type="match status" value="1"/>
</dbReference>
<dbReference type="SUPFAM" id="SSF51338">
    <property type="entry name" value="Composite domain of metallo-dependent hydrolases"/>
    <property type="match status" value="1"/>
</dbReference>
<feature type="domain" description="Amidohydrolase-related" evidence="7">
    <location>
        <begin position="79"/>
        <end position="360"/>
    </location>
</feature>
<dbReference type="Pfam" id="PF01979">
    <property type="entry name" value="Amidohydro_1"/>
    <property type="match status" value="1"/>
</dbReference>
<dbReference type="InParanoid" id="A0A3A9JCG4"/>
<comment type="similarity">
    <text evidence="1 6">Belongs to the metallo-dependent hydrolases superfamily. Adenine deaminase family.</text>
</comment>
<dbReference type="InterPro" id="IPR026912">
    <property type="entry name" value="Adenine_deam_C"/>
</dbReference>
<comment type="cofactor">
    <cofactor evidence="6">
        <name>Mn(2+)</name>
        <dbReference type="ChEBI" id="CHEBI:29035"/>
    </cofactor>
</comment>
<comment type="catalytic activity">
    <reaction evidence="5 6">
        <text>adenine + H2O + H(+) = hypoxanthine + NH4(+)</text>
        <dbReference type="Rhea" id="RHEA:23688"/>
        <dbReference type="ChEBI" id="CHEBI:15377"/>
        <dbReference type="ChEBI" id="CHEBI:15378"/>
        <dbReference type="ChEBI" id="CHEBI:16708"/>
        <dbReference type="ChEBI" id="CHEBI:17368"/>
        <dbReference type="ChEBI" id="CHEBI:28938"/>
        <dbReference type="EC" id="3.5.4.2"/>
    </reaction>
</comment>
<feature type="domain" description="Adenine deaminase C-terminal" evidence="8">
    <location>
        <begin position="415"/>
        <end position="580"/>
    </location>
</feature>
<dbReference type="EC" id="3.5.4.2" evidence="2 6"/>
<dbReference type="RefSeq" id="WP_120638307.1">
    <property type="nucleotide sequence ID" value="NZ_RAQU01000053.1"/>
</dbReference>
<evidence type="ECO:0000256" key="3">
    <source>
        <dbReference type="ARBA" id="ARBA00022801"/>
    </source>
</evidence>
<evidence type="ECO:0000313" key="10">
    <source>
        <dbReference type="EMBL" id="RMI27256.1"/>
    </source>
</evidence>
<dbReference type="SUPFAM" id="SSF51556">
    <property type="entry name" value="Metallo-dependent hydrolases"/>
    <property type="match status" value="1"/>
</dbReference>
<dbReference type="GO" id="GO:0000034">
    <property type="term" value="F:adenine deaminase activity"/>
    <property type="evidence" value="ECO:0007669"/>
    <property type="project" value="UniProtKB-UniRule"/>
</dbReference>
<evidence type="ECO:0000256" key="4">
    <source>
        <dbReference type="ARBA" id="ARBA00023211"/>
    </source>
</evidence>
<keyword evidence="11" id="KW-1185">Reference proteome</keyword>
<dbReference type="Pfam" id="PF13382">
    <property type="entry name" value="Adenine_deam_C"/>
    <property type="match status" value="1"/>
</dbReference>
<dbReference type="Proteomes" id="UP000274097">
    <property type="component" value="Unassembled WGS sequence"/>
</dbReference>
<name>A0A3A9JCG4_9PROT</name>
<dbReference type="InterPro" id="IPR032466">
    <property type="entry name" value="Metal_Hydrolase"/>
</dbReference>
<evidence type="ECO:0000313" key="9">
    <source>
        <dbReference type="EMBL" id="RKK04182.1"/>
    </source>
</evidence>